<dbReference type="EMBL" id="JAUJYO010000001">
    <property type="protein sequence ID" value="KAK1324782.1"/>
    <property type="molecule type" value="Genomic_DNA"/>
</dbReference>
<reference evidence="2" key="2">
    <citation type="submission" date="2023-06" db="EMBL/GenBank/DDBJ databases">
        <authorList>
            <person name="Ma L."/>
            <person name="Liu K.-W."/>
            <person name="Li Z."/>
            <person name="Hsiao Y.-Y."/>
            <person name="Qi Y."/>
            <person name="Fu T."/>
            <person name="Tang G."/>
            <person name="Zhang D."/>
            <person name="Sun W.-H."/>
            <person name="Liu D.-K."/>
            <person name="Li Y."/>
            <person name="Chen G.-Z."/>
            <person name="Liu X.-D."/>
            <person name="Liao X.-Y."/>
            <person name="Jiang Y.-T."/>
            <person name="Yu X."/>
            <person name="Hao Y."/>
            <person name="Huang J."/>
            <person name="Zhao X.-W."/>
            <person name="Ke S."/>
            <person name="Chen Y.-Y."/>
            <person name="Wu W.-L."/>
            <person name="Hsu J.-L."/>
            <person name="Lin Y.-F."/>
            <person name="Huang M.-D."/>
            <person name="Li C.-Y."/>
            <person name="Huang L."/>
            <person name="Wang Z.-W."/>
            <person name="Zhao X."/>
            <person name="Zhong W.-Y."/>
            <person name="Peng D.-H."/>
            <person name="Ahmad S."/>
            <person name="Lan S."/>
            <person name="Zhang J.-S."/>
            <person name="Tsai W.-C."/>
            <person name="Van De Peer Y."/>
            <person name="Liu Z.-J."/>
        </authorList>
    </citation>
    <scope>NUCLEOTIDE SEQUENCE</scope>
    <source>
        <strain evidence="2">CP</strain>
        <tissue evidence="2">Leaves</tissue>
    </source>
</reference>
<organism evidence="2 3">
    <name type="scientific">Acorus calamus</name>
    <name type="common">Sweet flag</name>
    <dbReference type="NCBI Taxonomy" id="4465"/>
    <lineage>
        <taxon>Eukaryota</taxon>
        <taxon>Viridiplantae</taxon>
        <taxon>Streptophyta</taxon>
        <taxon>Embryophyta</taxon>
        <taxon>Tracheophyta</taxon>
        <taxon>Spermatophyta</taxon>
        <taxon>Magnoliopsida</taxon>
        <taxon>Liliopsida</taxon>
        <taxon>Acoraceae</taxon>
        <taxon>Acorus</taxon>
    </lineage>
</organism>
<feature type="compositionally biased region" description="Pro residues" evidence="1">
    <location>
        <begin position="55"/>
        <end position="69"/>
    </location>
</feature>
<reference evidence="2" key="1">
    <citation type="journal article" date="2023" name="Nat. Commun.">
        <title>Diploid and tetraploid genomes of Acorus and the evolution of monocots.</title>
        <authorList>
            <person name="Ma L."/>
            <person name="Liu K.W."/>
            <person name="Li Z."/>
            <person name="Hsiao Y.Y."/>
            <person name="Qi Y."/>
            <person name="Fu T."/>
            <person name="Tang G.D."/>
            <person name="Zhang D."/>
            <person name="Sun W.H."/>
            <person name="Liu D.K."/>
            <person name="Li Y."/>
            <person name="Chen G.Z."/>
            <person name="Liu X.D."/>
            <person name="Liao X.Y."/>
            <person name="Jiang Y.T."/>
            <person name="Yu X."/>
            <person name="Hao Y."/>
            <person name="Huang J."/>
            <person name="Zhao X.W."/>
            <person name="Ke S."/>
            <person name="Chen Y.Y."/>
            <person name="Wu W.L."/>
            <person name="Hsu J.L."/>
            <person name="Lin Y.F."/>
            <person name="Huang M.D."/>
            <person name="Li C.Y."/>
            <person name="Huang L."/>
            <person name="Wang Z.W."/>
            <person name="Zhao X."/>
            <person name="Zhong W.Y."/>
            <person name="Peng D.H."/>
            <person name="Ahmad S."/>
            <person name="Lan S."/>
            <person name="Zhang J.S."/>
            <person name="Tsai W.C."/>
            <person name="Van de Peer Y."/>
            <person name="Liu Z.J."/>
        </authorList>
    </citation>
    <scope>NUCLEOTIDE SEQUENCE</scope>
    <source>
        <strain evidence="2">CP</strain>
    </source>
</reference>
<dbReference type="Pfam" id="PF07466">
    <property type="entry name" value="DUF1517"/>
    <property type="match status" value="1"/>
</dbReference>
<evidence type="ECO:0000313" key="2">
    <source>
        <dbReference type="EMBL" id="KAK1324782.1"/>
    </source>
</evidence>
<dbReference type="PANTHER" id="PTHR33975:SF2">
    <property type="entry name" value="MYELIN-ASSOCIATED OLIGODENDROCYTE BASIC PROTEIN"/>
    <property type="match status" value="1"/>
</dbReference>
<feature type="region of interest" description="Disordered" evidence="1">
    <location>
        <begin position="16"/>
        <end position="70"/>
    </location>
</feature>
<dbReference type="GO" id="GO:0009507">
    <property type="term" value="C:chloroplast"/>
    <property type="evidence" value="ECO:0007669"/>
    <property type="project" value="TreeGrafter"/>
</dbReference>
<dbReference type="InterPro" id="IPR053023">
    <property type="entry name" value="FLAP_modulator"/>
</dbReference>
<proteinExistence type="predicted"/>
<dbReference type="AlphaFoldDB" id="A0AAV9FH83"/>
<sequence length="136" mass="15562">MSGQCLCIKEFGRRGRDTKDLKIGDSNPRRLRAPPRRSVTPDVPPLWRSSSRPPYDAPPPHAVPPPPPRTLCGNVDVKRSIEDGEKRFNQLSIKEQGKFDEETLVNANNIKRQSTIRQRSNGFNNEYIVDYIKLEH</sequence>
<keyword evidence="3" id="KW-1185">Reference proteome</keyword>
<evidence type="ECO:0000313" key="3">
    <source>
        <dbReference type="Proteomes" id="UP001180020"/>
    </source>
</evidence>
<dbReference type="InterPro" id="IPR010903">
    <property type="entry name" value="DUF1517"/>
</dbReference>
<accession>A0AAV9FH83</accession>
<gene>
    <name evidence="2" type="ORF">QJS10_CPA01g02344</name>
</gene>
<dbReference type="PANTHER" id="PTHR33975">
    <property type="entry name" value="MYELIN-ASSOCIATED OLIGODENDROCYTE BASIC PROTEIN"/>
    <property type="match status" value="1"/>
</dbReference>
<evidence type="ECO:0000256" key="1">
    <source>
        <dbReference type="SAM" id="MobiDB-lite"/>
    </source>
</evidence>
<name>A0AAV9FH83_ACOCL</name>
<protein>
    <submittedName>
        <fullName evidence="2">Uncharacterized protein</fullName>
    </submittedName>
</protein>
<comment type="caution">
    <text evidence="2">The sequence shown here is derived from an EMBL/GenBank/DDBJ whole genome shotgun (WGS) entry which is preliminary data.</text>
</comment>
<dbReference type="Proteomes" id="UP001180020">
    <property type="component" value="Unassembled WGS sequence"/>
</dbReference>